<evidence type="ECO:0000313" key="2">
    <source>
        <dbReference type="Proteomes" id="UP000237752"/>
    </source>
</evidence>
<dbReference type="AlphaFoldDB" id="A0A2T1A4U0"/>
<sequence length="64" mass="7186">MRLTDFWERMEAHFGVVYASSVAHDHVLSALGDRTIQRAIDDGVDPKVVWRAVCAAFDVPRSLT</sequence>
<keyword evidence="2" id="KW-1185">Reference proteome</keyword>
<dbReference type="RefSeq" id="WP_106347764.1">
    <property type="nucleotide sequence ID" value="NZ_PVUE01000002.1"/>
</dbReference>
<protein>
    <recommendedName>
        <fullName evidence="3">DUF3046 family protein</fullName>
    </recommendedName>
</protein>
<dbReference type="Proteomes" id="UP000237752">
    <property type="component" value="Unassembled WGS sequence"/>
</dbReference>
<proteinExistence type="predicted"/>
<evidence type="ECO:0000313" key="1">
    <source>
        <dbReference type="EMBL" id="PRZ43622.1"/>
    </source>
</evidence>
<gene>
    <name evidence="1" type="ORF">CLV47_102313</name>
</gene>
<name>A0A2T1A4U0_9ACTN</name>
<accession>A0A2T1A4U0</accession>
<dbReference type="InterPro" id="IPR021408">
    <property type="entry name" value="DUF3046"/>
</dbReference>
<dbReference type="OrthoDB" id="3215033at2"/>
<dbReference type="EMBL" id="PVUE01000002">
    <property type="protein sequence ID" value="PRZ43622.1"/>
    <property type="molecule type" value="Genomic_DNA"/>
</dbReference>
<evidence type="ECO:0008006" key="3">
    <source>
        <dbReference type="Google" id="ProtNLM"/>
    </source>
</evidence>
<reference evidence="1 2" key="1">
    <citation type="submission" date="2018-03" db="EMBL/GenBank/DDBJ databases">
        <title>Genomic Encyclopedia of Archaeal and Bacterial Type Strains, Phase II (KMG-II): from individual species to whole genera.</title>
        <authorList>
            <person name="Goeker M."/>
        </authorList>
    </citation>
    <scope>NUCLEOTIDE SEQUENCE [LARGE SCALE GENOMIC DNA]</scope>
    <source>
        <strain evidence="1 2">DSM 100065</strain>
    </source>
</reference>
<dbReference type="Pfam" id="PF11248">
    <property type="entry name" value="DUF3046"/>
    <property type="match status" value="1"/>
</dbReference>
<comment type="caution">
    <text evidence="1">The sequence shown here is derived from an EMBL/GenBank/DDBJ whole genome shotgun (WGS) entry which is preliminary data.</text>
</comment>
<organism evidence="1 2">
    <name type="scientific">Antricoccus suffuscus</name>
    <dbReference type="NCBI Taxonomy" id="1629062"/>
    <lineage>
        <taxon>Bacteria</taxon>
        <taxon>Bacillati</taxon>
        <taxon>Actinomycetota</taxon>
        <taxon>Actinomycetes</taxon>
        <taxon>Geodermatophilales</taxon>
        <taxon>Antricoccaceae</taxon>
        <taxon>Antricoccus</taxon>
    </lineage>
</organism>